<dbReference type="InterPro" id="IPR010920">
    <property type="entry name" value="LSM_dom_sf"/>
</dbReference>
<name>A0A0F3INF2_9PROT</name>
<comment type="caution">
    <text evidence="1">The sequence shown here is derived from an EMBL/GenBank/DDBJ whole genome shotgun (WGS) entry which is preliminary data.</text>
</comment>
<dbReference type="RefSeq" id="WP_045777231.1">
    <property type="nucleotide sequence ID" value="NZ_LAJY01000671.1"/>
</dbReference>
<dbReference type="EMBL" id="LAJY01000671">
    <property type="protein sequence ID" value="KJV08276.1"/>
    <property type="molecule type" value="Genomic_DNA"/>
</dbReference>
<keyword evidence="2" id="KW-1185">Reference proteome</keyword>
<organism evidence="1 2">
    <name type="scientific">Elstera litoralis</name>
    <dbReference type="NCBI Taxonomy" id="552518"/>
    <lineage>
        <taxon>Bacteria</taxon>
        <taxon>Pseudomonadati</taxon>
        <taxon>Pseudomonadota</taxon>
        <taxon>Alphaproteobacteria</taxon>
        <taxon>Rhodospirillales</taxon>
        <taxon>Rhodospirillaceae</taxon>
        <taxon>Elstera</taxon>
    </lineage>
</organism>
<sequence length="130" mass="14604">MNLTTTHIKLNITLKNGTLIRGTLYNNDPIFEKLLSSCANKSKSEPNLIGILTPDLQGTIFIRPQEIAVIEVNQHVIAVSDTSRKLNDCPVVIDDFLGRDTQDYLLEYVVAKEHEFKESTITNPKTGEDF</sequence>
<proteinExistence type="predicted"/>
<accession>A0A0F3INF2</accession>
<evidence type="ECO:0000313" key="2">
    <source>
        <dbReference type="Proteomes" id="UP000033774"/>
    </source>
</evidence>
<dbReference type="Proteomes" id="UP000033774">
    <property type="component" value="Unassembled WGS sequence"/>
</dbReference>
<reference evidence="1 2" key="1">
    <citation type="submission" date="2015-03" db="EMBL/GenBank/DDBJ databases">
        <title>Draft genome sequence of Elstera litoralis.</title>
        <authorList>
            <person name="Rahalkar M.C."/>
            <person name="Dhakephalkar P.K."/>
            <person name="Pore S.D."/>
            <person name="Arora P."/>
            <person name="Kapse N.G."/>
            <person name="Pandit P.S."/>
        </authorList>
    </citation>
    <scope>NUCLEOTIDE SEQUENCE [LARGE SCALE GENOMIC DNA]</scope>
    <source>
        <strain evidence="1 2">Dia-1</strain>
    </source>
</reference>
<evidence type="ECO:0000313" key="1">
    <source>
        <dbReference type="EMBL" id="KJV08276.1"/>
    </source>
</evidence>
<feature type="non-terminal residue" evidence="1">
    <location>
        <position position="130"/>
    </location>
</feature>
<protein>
    <submittedName>
        <fullName evidence="1">Uncharacterized protein</fullName>
    </submittedName>
</protein>
<dbReference type="SUPFAM" id="SSF50182">
    <property type="entry name" value="Sm-like ribonucleoproteins"/>
    <property type="match status" value="1"/>
</dbReference>
<gene>
    <name evidence="1" type="ORF">VZ95_18825</name>
</gene>
<dbReference type="AlphaFoldDB" id="A0A0F3INF2"/>